<comment type="caution">
    <text evidence="2">The sequence shown here is derived from an EMBL/GenBank/DDBJ whole genome shotgun (WGS) entry which is preliminary data.</text>
</comment>
<name>A0A495ES63_9MICC</name>
<sequence length="188" mass="20631">MQSSHHDSGFTVRLADPGTGASGVDSAPAAAPPAGMPLAGPTGAVQRKSFRQRRRNRHGRGLRGELMLPTLPGYRTRSDRFDDYVLDSAQRLHDIWGKPLDGVRFAVDEIPPGLEQLVADRTPAPMGVFTAATAEEGPVITLYRRVVEQACATRDELQDLVHDVVVEYTAEMLGVPPESLDPVYRRRY</sequence>
<reference evidence="2 3" key="1">
    <citation type="submission" date="2018-10" db="EMBL/GenBank/DDBJ databases">
        <title>Genomic Encyclopedia of Type Strains, Phase IV (KMG-IV): sequencing the most valuable type-strain genomes for metagenomic binning, comparative biology and taxonomic classification.</title>
        <authorList>
            <person name="Goeker M."/>
        </authorList>
    </citation>
    <scope>NUCLEOTIDE SEQUENCE [LARGE SCALE GENOMIC DNA]</scope>
    <source>
        <strain evidence="2 3">DSM 25586</strain>
    </source>
</reference>
<organism evidence="2 3">
    <name type="scientific">Arthrobacter oryzae</name>
    <dbReference type="NCBI Taxonomy" id="409290"/>
    <lineage>
        <taxon>Bacteria</taxon>
        <taxon>Bacillati</taxon>
        <taxon>Actinomycetota</taxon>
        <taxon>Actinomycetes</taxon>
        <taxon>Micrococcales</taxon>
        <taxon>Micrococcaceae</taxon>
        <taxon>Arthrobacter</taxon>
    </lineage>
</organism>
<feature type="region of interest" description="Disordered" evidence="1">
    <location>
        <begin position="1"/>
        <end position="65"/>
    </location>
</feature>
<dbReference type="CDD" id="cd12954">
    <property type="entry name" value="MMP_TTHA0227_like_1"/>
    <property type="match status" value="1"/>
</dbReference>
<dbReference type="Pfam" id="PF06262">
    <property type="entry name" value="Zincin_1"/>
    <property type="match status" value="1"/>
</dbReference>
<gene>
    <name evidence="2" type="ORF">C8D78_2208</name>
</gene>
<dbReference type="Proteomes" id="UP000276055">
    <property type="component" value="Unassembled WGS sequence"/>
</dbReference>
<dbReference type="EMBL" id="RBIR01000004">
    <property type="protein sequence ID" value="RKR19461.1"/>
    <property type="molecule type" value="Genomic_DNA"/>
</dbReference>
<proteinExistence type="predicted"/>
<evidence type="ECO:0000313" key="2">
    <source>
        <dbReference type="EMBL" id="RKR19461.1"/>
    </source>
</evidence>
<accession>A0A495ES63</accession>
<dbReference type="AlphaFoldDB" id="A0A495ES63"/>
<dbReference type="RefSeq" id="WP_120953601.1">
    <property type="nucleotide sequence ID" value="NZ_RBIR01000004.1"/>
</dbReference>
<dbReference type="Gene3D" id="3.30.2010.20">
    <property type="match status" value="1"/>
</dbReference>
<protein>
    <submittedName>
        <fullName evidence="2">Zinicin-like metallopeptidase</fullName>
    </submittedName>
</protein>
<evidence type="ECO:0000313" key="3">
    <source>
        <dbReference type="Proteomes" id="UP000276055"/>
    </source>
</evidence>
<dbReference type="OrthoDB" id="4966605at2"/>
<evidence type="ECO:0000256" key="1">
    <source>
        <dbReference type="SAM" id="MobiDB-lite"/>
    </source>
</evidence>
<dbReference type="SUPFAM" id="SSF55486">
    <property type="entry name" value="Metalloproteases ('zincins'), catalytic domain"/>
    <property type="match status" value="1"/>
</dbReference>
<dbReference type="InterPro" id="IPR038555">
    <property type="entry name" value="Zincin_1_sf"/>
</dbReference>
<feature type="compositionally biased region" description="Basic residues" evidence="1">
    <location>
        <begin position="48"/>
        <end position="61"/>
    </location>
</feature>
<dbReference type="InterPro" id="IPR010428">
    <property type="entry name" value="Zincin_1"/>
</dbReference>